<dbReference type="Proteomes" id="UP000182544">
    <property type="component" value="Unassembled WGS sequence"/>
</dbReference>
<dbReference type="OrthoDB" id="1441789at2"/>
<evidence type="ECO:0008006" key="3">
    <source>
        <dbReference type="Google" id="ProtNLM"/>
    </source>
</evidence>
<reference evidence="1 2" key="1">
    <citation type="submission" date="2016-10" db="EMBL/GenBank/DDBJ databases">
        <authorList>
            <person name="de Groot N.N."/>
        </authorList>
    </citation>
    <scope>NUCLEOTIDE SEQUENCE [LARGE SCALE GENOMIC DNA]</scope>
    <source>
        <strain evidence="1 2">DSM 18180</strain>
    </source>
</reference>
<accession>A0A1K2IET0</accession>
<proteinExistence type="predicted"/>
<dbReference type="Gene3D" id="3.10.450.50">
    <property type="match status" value="1"/>
</dbReference>
<dbReference type="InterPro" id="IPR032710">
    <property type="entry name" value="NTF2-like_dom_sf"/>
</dbReference>
<dbReference type="SUPFAM" id="SSF54427">
    <property type="entry name" value="NTF2-like"/>
    <property type="match status" value="1"/>
</dbReference>
<dbReference type="AlphaFoldDB" id="A0A1K2IET0"/>
<gene>
    <name evidence="1" type="ORF">SAMN05428642_1011275</name>
</gene>
<dbReference type="RefSeq" id="WP_143144258.1">
    <property type="nucleotide sequence ID" value="NZ_FPKV01000001.1"/>
</dbReference>
<keyword evidence="2" id="KW-1185">Reference proteome</keyword>
<protein>
    <recommendedName>
        <fullName evidence="3">DUF4440 domain-containing protein</fullName>
    </recommendedName>
</protein>
<dbReference type="EMBL" id="FPKV01000001">
    <property type="protein sequence ID" value="SFZ90948.1"/>
    <property type="molecule type" value="Genomic_DNA"/>
</dbReference>
<sequence length="160" mass="18270">MKKILYLFIFFMGLFIGNSQNISVKDSTEIVQKIDDWNKAWKIKDSSLAAKWYSNDADFTNAFGFSMIGKSAIEKYLSRVFKMNFVMAGDSEQTSLKLKHISENSILVISTVSRVGQKLSNDSELGSRQTTHHRLFRKNSGWEIIAHLISDARSIETNKH</sequence>
<organism evidence="1 2">
    <name type="scientific">Flaviramulus basaltis</name>
    <dbReference type="NCBI Taxonomy" id="369401"/>
    <lineage>
        <taxon>Bacteria</taxon>
        <taxon>Pseudomonadati</taxon>
        <taxon>Bacteroidota</taxon>
        <taxon>Flavobacteriia</taxon>
        <taxon>Flavobacteriales</taxon>
        <taxon>Flavobacteriaceae</taxon>
        <taxon>Flaviramulus</taxon>
    </lineage>
</organism>
<name>A0A1K2IET0_9FLAO</name>
<evidence type="ECO:0000313" key="1">
    <source>
        <dbReference type="EMBL" id="SFZ90948.1"/>
    </source>
</evidence>
<evidence type="ECO:0000313" key="2">
    <source>
        <dbReference type="Proteomes" id="UP000182544"/>
    </source>
</evidence>